<gene>
    <name evidence="3" type="ORF">GE115_06665</name>
</gene>
<keyword evidence="4" id="KW-1185">Reference proteome</keyword>
<evidence type="ECO:0000256" key="2">
    <source>
        <dbReference type="SAM" id="MobiDB-lite"/>
    </source>
</evidence>
<evidence type="ECO:0000256" key="1">
    <source>
        <dbReference type="SAM" id="Coils"/>
    </source>
</evidence>
<keyword evidence="1" id="KW-0175">Coiled coil</keyword>
<feature type="compositionally biased region" description="Low complexity" evidence="2">
    <location>
        <begin position="229"/>
        <end position="241"/>
    </location>
</feature>
<dbReference type="RefSeq" id="WP_153684027.1">
    <property type="nucleotide sequence ID" value="NZ_WJIF01000003.1"/>
</dbReference>
<feature type="region of interest" description="Disordered" evidence="2">
    <location>
        <begin position="219"/>
        <end position="272"/>
    </location>
</feature>
<organism evidence="3 4">
    <name type="scientific">Agromyces agglutinans</name>
    <dbReference type="NCBI Taxonomy" id="2662258"/>
    <lineage>
        <taxon>Bacteria</taxon>
        <taxon>Bacillati</taxon>
        <taxon>Actinomycetota</taxon>
        <taxon>Actinomycetes</taxon>
        <taxon>Micrococcales</taxon>
        <taxon>Microbacteriaceae</taxon>
        <taxon>Agromyces</taxon>
    </lineage>
</organism>
<protein>
    <recommendedName>
        <fullName evidence="5">Antigen 84</fullName>
    </recommendedName>
</protein>
<accession>A0A6I2F243</accession>
<dbReference type="AlphaFoldDB" id="A0A6I2F243"/>
<feature type="region of interest" description="Disordered" evidence="2">
    <location>
        <begin position="1"/>
        <end position="30"/>
    </location>
</feature>
<feature type="compositionally biased region" description="Low complexity" evidence="2">
    <location>
        <begin position="20"/>
        <end position="30"/>
    </location>
</feature>
<feature type="coiled-coil region" evidence="1">
    <location>
        <begin position="66"/>
        <end position="100"/>
    </location>
</feature>
<reference evidence="3 4" key="1">
    <citation type="submission" date="2019-10" db="EMBL/GenBank/DDBJ databases">
        <authorList>
            <person name="Nie G."/>
            <person name="Ming H."/>
            <person name="Yi B."/>
        </authorList>
    </citation>
    <scope>NUCLEOTIDE SEQUENCE [LARGE SCALE GENOMIC DNA]</scope>
    <source>
        <strain evidence="3 4">CFH 90414</strain>
    </source>
</reference>
<evidence type="ECO:0000313" key="4">
    <source>
        <dbReference type="Proteomes" id="UP000431080"/>
    </source>
</evidence>
<proteinExistence type="predicted"/>
<name>A0A6I2F243_9MICO</name>
<dbReference type="EMBL" id="WJIF01000003">
    <property type="protein sequence ID" value="MRG59555.1"/>
    <property type="molecule type" value="Genomic_DNA"/>
</dbReference>
<dbReference type="Proteomes" id="UP000431080">
    <property type="component" value="Unassembled WGS sequence"/>
</dbReference>
<evidence type="ECO:0008006" key="5">
    <source>
        <dbReference type="Google" id="ProtNLM"/>
    </source>
</evidence>
<sequence>MTPIWEDPDQSAVPEPPAADTPAAEASTPAGDLVSAVASLPLPNSVGFSTRHIGGGYDRSEVDAFVKGLTQTIAEVRSALDQDRRELAGLRAENARLAAENARLNTPANAELEQEVTLGAVGLLSQAQVIADKAVADAEAYARDLVIAARTQYREAVERAAEQPDAPDLPGVPGLAGTQAAASHAPAMPEIEYVRTYAKVAQIQLRSVLEALTEQVDRLGSLPQPDGEPAGAAGAAVPSSAVDDDLPDEEPHWLPEVPPEPAVQRQTYIRPA</sequence>
<evidence type="ECO:0000313" key="3">
    <source>
        <dbReference type="EMBL" id="MRG59555.1"/>
    </source>
</evidence>
<feature type="region of interest" description="Disordered" evidence="2">
    <location>
        <begin position="158"/>
        <end position="183"/>
    </location>
</feature>
<comment type="caution">
    <text evidence="3">The sequence shown here is derived from an EMBL/GenBank/DDBJ whole genome shotgun (WGS) entry which is preliminary data.</text>
</comment>